<keyword evidence="2" id="KW-0472">Membrane</keyword>
<dbReference type="Pfam" id="PF10825">
    <property type="entry name" value="DUF2752"/>
    <property type="match status" value="1"/>
</dbReference>
<gene>
    <name evidence="3" type="ORF">SAMN05421773_104266</name>
</gene>
<evidence type="ECO:0000313" key="3">
    <source>
        <dbReference type="EMBL" id="SFC61107.1"/>
    </source>
</evidence>
<keyword evidence="2" id="KW-0812">Transmembrane</keyword>
<feature type="compositionally biased region" description="Low complexity" evidence="1">
    <location>
        <begin position="38"/>
        <end position="50"/>
    </location>
</feature>
<feature type="region of interest" description="Disordered" evidence="1">
    <location>
        <begin position="1"/>
        <end position="66"/>
    </location>
</feature>
<dbReference type="InterPro" id="IPR021215">
    <property type="entry name" value="DUF2752"/>
</dbReference>
<accession>A0A1I1KJZ7</accession>
<dbReference type="EMBL" id="FOLM01000004">
    <property type="protein sequence ID" value="SFC61107.1"/>
    <property type="molecule type" value="Genomic_DNA"/>
</dbReference>
<sequence length="189" mass="19763">MNRTATPAEAGQPDAARTDTGHTDTGHTDTGHTDTGRADAGAAEAVPAPGGRRRRPRPALPGPLSHPAVPPLAVLGAGVAGSVYLWHTDPHQAGQFLPRCPFHWATGLLCPACGGTRMAYDLMHGDFAAAFHDNAALLLLGMPLGAYLGGRWLYDGLRGRRRRPQVGTAGTAVILTVAVLWTVVRNLTG</sequence>
<feature type="transmembrane region" description="Helical" evidence="2">
    <location>
        <begin position="166"/>
        <end position="184"/>
    </location>
</feature>
<reference evidence="3 4" key="1">
    <citation type="submission" date="2016-10" db="EMBL/GenBank/DDBJ databases">
        <authorList>
            <person name="de Groot N.N."/>
        </authorList>
    </citation>
    <scope>NUCLEOTIDE SEQUENCE [LARGE SCALE GENOMIC DNA]</scope>
    <source>
        <strain evidence="3 4">CGMCC 4.5739</strain>
    </source>
</reference>
<feature type="compositionally biased region" description="Basic and acidic residues" evidence="1">
    <location>
        <begin position="16"/>
        <end position="37"/>
    </location>
</feature>
<dbReference type="STRING" id="910347.SAMN05421773_104266"/>
<keyword evidence="2" id="KW-1133">Transmembrane helix</keyword>
<organism evidence="3 4">
    <name type="scientific">Streptomyces aidingensis</name>
    <dbReference type="NCBI Taxonomy" id="910347"/>
    <lineage>
        <taxon>Bacteria</taxon>
        <taxon>Bacillati</taxon>
        <taxon>Actinomycetota</taxon>
        <taxon>Actinomycetes</taxon>
        <taxon>Kitasatosporales</taxon>
        <taxon>Streptomycetaceae</taxon>
        <taxon>Streptomyces</taxon>
    </lineage>
</organism>
<dbReference type="AlphaFoldDB" id="A0A1I1KJZ7"/>
<evidence type="ECO:0000313" key="4">
    <source>
        <dbReference type="Proteomes" id="UP000199207"/>
    </source>
</evidence>
<evidence type="ECO:0000256" key="1">
    <source>
        <dbReference type="SAM" id="MobiDB-lite"/>
    </source>
</evidence>
<keyword evidence="4" id="KW-1185">Reference proteome</keyword>
<proteinExistence type="predicted"/>
<name>A0A1I1KJZ7_9ACTN</name>
<evidence type="ECO:0000256" key="2">
    <source>
        <dbReference type="SAM" id="Phobius"/>
    </source>
</evidence>
<feature type="transmembrane region" description="Helical" evidence="2">
    <location>
        <begin position="135"/>
        <end position="154"/>
    </location>
</feature>
<dbReference type="Proteomes" id="UP000199207">
    <property type="component" value="Unassembled WGS sequence"/>
</dbReference>
<protein>
    <recommendedName>
        <fullName evidence="5">DUF2752 domain-containing protein</fullName>
    </recommendedName>
</protein>
<evidence type="ECO:0008006" key="5">
    <source>
        <dbReference type="Google" id="ProtNLM"/>
    </source>
</evidence>